<proteinExistence type="predicted"/>
<dbReference type="Proteomes" id="UP000030755">
    <property type="component" value="Unassembled WGS sequence"/>
</dbReference>
<gene>
    <name evidence="1" type="ORF">O9G_004514</name>
</gene>
<protein>
    <submittedName>
        <fullName evidence="1">Uncharacterized protein</fullName>
    </submittedName>
</protein>
<evidence type="ECO:0000313" key="1">
    <source>
        <dbReference type="EMBL" id="EPZ33438.1"/>
    </source>
</evidence>
<sequence>MLRFQRPRCLADANGKWKGAHVVIQGDYGFETFLFNERRVLFCHKCCSQCKIEVVMADGTIDYKTKTNLFEDKEDIVVKKYSLSYQSMMSLRLSRHHRMTNEVIWSLEKNFNA</sequence>
<organism evidence="1 2">
    <name type="scientific">Rozella allomycis (strain CSF55)</name>
    <dbReference type="NCBI Taxonomy" id="988480"/>
    <lineage>
        <taxon>Eukaryota</taxon>
        <taxon>Fungi</taxon>
        <taxon>Fungi incertae sedis</taxon>
        <taxon>Cryptomycota</taxon>
        <taxon>Cryptomycota incertae sedis</taxon>
        <taxon>Rozella</taxon>
    </lineage>
</organism>
<keyword evidence="2" id="KW-1185">Reference proteome</keyword>
<accession>A0A075AT51</accession>
<evidence type="ECO:0000313" key="2">
    <source>
        <dbReference type="Proteomes" id="UP000030755"/>
    </source>
</evidence>
<dbReference type="AlphaFoldDB" id="A0A075AT51"/>
<name>A0A075AT51_ROZAC</name>
<dbReference type="EMBL" id="KE561055">
    <property type="protein sequence ID" value="EPZ33438.1"/>
    <property type="molecule type" value="Genomic_DNA"/>
</dbReference>
<dbReference type="HOGENOM" id="CLU_2134969_0_0_1"/>
<reference evidence="1 2" key="1">
    <citation type="journal article" date="2013" name="Curr. Biol.">
        <title>Shared signatures of parasitism and phylogenomics unite Cryptomycota and microsporidia.</title>
        <authorList>
            <person name="James T.Y."/>
            <person name="Pelin A."/>
            <person name="Bonen L."/>
            <person name="Ahrendt S."/>
            <person name="Sain D."/>
            <person name="Corradi N."/>
            <person name="Stajich J.E."/>
        </authorList>
    </citation>
    <scope>NUCLEOTIDE SEQUENCE [LARGE SCALE GENOMIC DNA]</scope>
    <source>
        <strain evidence="1 2">CSF55</strain>
    </source>
</reference>